<dbReference type="InterPro" id="IPR046960">
    <property type="entry name" value="PPR_At4g14850-like_plant"/>
</dbReference>
<protein>
    <recommendedName>
        <fullName evidence="6">Pentatricopeptide repeat-containing protein</fullName>
    </recommendedName>
</protein>
<dbReference type="AlphaFoldDB" id="A0A835PB52"/>
<accession>A0A835PB52</accession>
<evidence type="ECO:0000313" key="2">
    <source>
        <dbReference type="EMBL" id="KAG0448876.1"/>
    </source>
</evidence>
<dbReference type="OrthoDB" id="185373at2759"/>
<dbReference type="PANTHER" id="PTHR47926:SF452">
    <property type="entry name" value="PENTATRICOPEPTIDE REPEAT-CONTAINING PROTEIN"/>
    <property type="match status" value="1"/>
</dbReference>
<sequence>MEQARVIPSDVAFLGFLNACSHAGLLREGRGFFNKILSHGPQPRIKHYGCMVNMLGRAGLLEEAQELVKNMPIKPDDVIYLLSACRTHSNSKLGAWAAERLLRLAPVDGDCYVLLSNFYASLGQ</sequence>
<dbReference type="InterPro" id="IPR002885">
    <property type="entry name" value="PPR_rpt"/>
</dbReference>
<name>A0A835PB52_VANPL</name>
<dbReference type="Proteomes" id="UP000636800">
    <property type="component" value="Unassembled WGS sequence"/>
</dbReference>
<keyword evidence="1" id="KW-0677">Repeat</keyword>
<dbReference type="EMBL" id="JADCNM010000244">
    <property type="protein sequence ID" value="KAG0448876.1"/>
    <property type="molecule type" value="Genomic_DNA"/>
</dbReference>
<dbReference type="Pfam" id="PF01535">
    <property type="entry name" value="PPR"/>
    <property type="match status" value="2"/>
</dbReference>
<proteinExistence type="predicted"/>
<dbReference type="EMBL" id="JADCNL010000244">
    <property type="protein sequence ID" value="KAG0448957.1"/>
    <property type="molecule type" value="Genomic_DNA"/>
</dbReference>
<dbReference type="PANTHER" id="PTHR47926">
    <property type="entry name" value="PENTATRICOPEPTIDE REPEAT-CONTAINING PROTEIN"/>
    <property type="match status" value="1"/>
</dbReference>
<keyword evidence="4" id="KW-1185">Reference proteome</keyword>
<dbReference type="GO" id="GO:0009451">
    <property type="term" value="P:RNA modification"/>
    <property type="evidence" value="ECO:0007669"/>
    <property type="project" value="InterPro"/>
</dbReference>
<dbReference type="Gene3D" id="1.25.40.10">
    <property type="entry name" value="Tetratricopeptide repeat domain"/>
    <property type="match status" value="1"/>
</dbReference>
<comment type="caution">
    <text evidence="2">The sequence shown here is derived from an EMBL/GenBank/DDBJ whole genome shotgun (WGS) entry which is preliminary data.</text>
</comment>
<organism evidence="2 5">
    <name type="scientific">Vanilla planifolia</name>
    <name type="common">Vanilla</name>
    <dbReference type="NCBI Taxonomy" id="51239"/>
    <lineage>
        <taxon>Eukaryota</taxon>
        <taxon>Viridiplantae</taxon>
        <taxon>Streptophyta</taxon>
        <taxon>Embryophyta</taxon>
        <taxon>Tracheophyta</taxon>
        <taxon>Spermatophyta</taxon>
        <taxon>Magnoliopsida</taxon>
        <taxon>Liliopsida</taxon>
        <taxon>Asparagales</taxon>
        <taxon>Orchidaceae</taxon>
        <taxon>Vanilloideae</taxon>
        <taxon>Vanilleae</taxon>
        <taxon>Vanilla</taxon>
    </lineage>
</organism>
<evidence type="ECO:0008006" key="6">
    <source>
        <dbReference type="Google" id="ProtNLM"/>
    </source>
</evidence>
<evidence type="ECO:0000313" key="4">
    <source>
        <dbReference type="Proteomes" id="UP000636800"/>
    </source>
</evidence>
<dbReference type="GO" id="GO:0003723">
    <property type="term" value="F:RNA binding"/>
    <property type="evidence" value="ECO:0007669"/>
    <property type="project" value="InterPro"/>
</dbReference>
<evidence type="ECO:0000313" key="3">
    <source>
        <dbReference type="EMBL" id="KAG0448957.1"/>
    </source>
</evidence>
<dbReference type="InterPro" id="IPR011990">
    <property type="entry name" value="TPR-like_helical_dom_sf"/>
</dbReference>
<gene>
    <name evidence="3" type="ORF">HPP92_027599</name>
    <name evidence="2" type="ORF">HPP92_027602</name>
</gene>
<evidence type="ECO:0000313" key="5">
    <source>
        <dbReference type="Proteomes" id="UP000639772"/>
    </source>
</evidence>
<evidence type="ECO:0000256" key="1">
    <source>
        <dbReference type="ARBA" id="ARBA00022737"/>
    </source>
</evidence>
<dbReference type="Proteomes" id="UP000639772">
    <property type="component" value="Unassembled WGS sequence"/>
</dbReference>
<reference evidence="4 5" key="1">
    <citation type="journal article" date="2020" name="Nat. Food">
        <title>A phased Vanilla planifolia genome enables genetic improvement of flavour and production.</title>
        <authorList>
            <person name="Hasing T."/>
            <person name="Tang H."/>
            <person name="Brym M."/>
            <person name="Khazi F."/>
            <person name="Huang T."/>
            <person name="Chambers A.H."/>
        </authorList>
    </citation>
    <scope>NUCLEOTIDE SEQUENCE [LARGE SCALE GENOMIC DNA]</scope>
    <source>
        <tissue evidence="2">Leaf</tissue>
    </source>
</reference>